<dbReference type="SUPFAM" id="SSF53474">
    <property type="entry name" value="alpha/beta-Hydrolases"/>
    <property type="match status" value="1"/>
</dbReference>
<dbReference type="AlphaFoldDB" id="A0A3B7R453"/>
<evidence type="ECO:0000313" key="2">
    <source>
        <dbReference type="Proteomes" id="UP000262802"/>
    </source>
</evidence>
<proteinExistence type="predicted"/>
<evidence type="ECO:0000313" key="1">
    <source>
        <dbReference type="EMBL" id="AYA38522.1"/>
    </source>
</evidence>
<keyword evidence="2" id="KW-1185">Reference proteome</keyword>
<gene>
    <name evidence="1" type="ORF">D3Y59_16590</name>
</gene>
<dbReference type="OrthoDB" id="9794645at2"/>
<organism evidence="1 2">
    <name type="scientific">Hymenobacter oligotrophus</name>
    <dbReference type="NCBI Taxonomy" id="2319843"/>
    <lineage>
        <taxon>Bacteria</taxon>
        <taxon>Pseudomonadati</taxon>
        <taxon>Bacteroidota</taxon>
        <taxon>Cytophagia</taxon>
        <taxon>Cytophagales</taxon>
        <taxon>Hymenobacteraceae</taxon>
        <taxon>Hymenobacter</taxon>
    </lineage>
</organism>
<protein>
    <submittedName>
        <fullName evidence="1">DUF3089 domain-containing protein</fullName>
    </submittedName>
</protein>
<dbReference type="EMBL" id="CP032317">
    <property type="protein sequence ID" value="AYA38522.1"/>
    <property type="molecule type" value="Genomic_DNA"/>
</dbReference>
<dbReference type="Proteomes" id="UP000262802">
    <property type="component" value="Chromosome"/>
</dbReference>
<sequence length="367" mass="41121">MPHPRRPLPKPLRPKSSRVNSSIRFLGAWLLLLATALGGCIKVIKPPGEYARRAPAVAPDYSLPANWAALPTRRDSADAVPRNSGLRDGQATAPADVFFVHLTTLIQPKAWNGDLGDAQLNRFTDQFSIRKQASVFNAAGRVYAPRYRQAALYAFFDSTANGKQALALAYADVKAAFDYYLKHYNQGRPIILAGHSQGTYHAQRLLREFFDNDPELRKRLVAAYLVGLKVQPSSYRVIRPCQDSLQTGCYVSWNAAEWGIEYPPYAGATAVNPLTWTTDTARTPSSLNRGSVPYTFDRIDANIADAKVHDGILWVHPPKPQGYVRFYLPGRAELRHSFHIVDYGLYYLSVRRNAVARVQAWQRLQSH</sequence>
<accession>A0A3B7R453</accession>
<dbReference type="Gene3D" id="3.40.50.1820">
    <property type="entry name" value="alpha/beta hydrolase"/>
    <property type="match status" value="1"/>
</dbReference>
<reference evidence="1 2" key="1">
    <citation type="submission" date="2018-09" db="EMBL/GenBank/DDBJ databases">
        <title>Hymenobacter medium sp. nov., isolated from R2A medium.</title>
        <authorList>
            <person name="Yingchao G."/>
        </authorList>
    </citation>
    <scope>NUCLEOTIDE SEQUENCE [LARGE SCALE GENOMIC DNA]</scope>
    <source>
        <strain evidence="2">sh-6</strain>
    </source>
</reference>
<dbReference type="KEGG" id="hyh:D3Y59_16590"/>
<dbReference type="Pfam" id="PF11288">
    <property type="entry name" value="DUF3089"/>
    <property type="match status" value="1"/>
</dbReference>
<name>A0A3B7R453_9BACT</name>
<dbReference type="InterPro" id="IPR021440">
    <property type="entry name" value="DUF3089"/>
</dbReference>
<dbReference type="InterPro" id="IPR029058">
    <property type="entry name" value="AB_hydrolase_fold"/>
</dbReference>